<dbReference type="Pfam" id="PF00825">
    <property type="entry name" value="Ribonuclease_P"/>
    <property type="match status" value="1"/>
</dbReference>
<comment type="caution">
    <text evidence="9">The sequence shown here is derived from an EMBL/GenBank/DDBJ whole genome shotgun (WGS) entry which is preliminary data.</text>
</comment>
<comment type="similarity">
    <text evidence="7">Belongs to the RnpA family.</text>
</comment>
<evidence type="ECO:0000256" key="4">
    <source>
        <dbReference type="ARBA" id="ARBA00022759"/>
    </source>
</evidence>
<proteinExistence type="inferred from homology"/>
<dbReference type="EC" id="3.1.26.5" evidence="7 8"/>
<dbReference type="Gene3D" id="3.30.230.10">
    <property type="match status" value="1"/>
</dbReference>
<dbReference type="GO" id="GO:0004526">
    <property type="term" value="F:ribonuclease P activity"/>
    <property type="evidence" value="ECO:0007669"/>
    <property type="project" value="UniProtKB-EC"/>
</dbReference>
<evidence type="ECO:0000256" key="2">
    <source>
        <dbReference type="ARBA" id="ARBA00022694"/>
    </source>
</evidence>
<keyword evidence="4 7" id="KW-0255">Endonuclease</keyword>
<keyword evidence="3 7" id="KW-0540">Nuclease</keyword>
<dbReference type="Proteomes" id="UP000721415">
    <property type="component" value="Unassembled WGS sequence"/>
</dbReference>
<dbReference type="PANTHER" id="PTHR33992">
    <property type="entry name" value="RIBONUCLEASE P PROTEIN COMPONENT"/>
    <property type="match status" value="1"/>
</dbReference>
<dbReference type="PANTHER" id="PTHR33992:SF1">
    <property type="entry name" value="RIBONUCLEASE P PROTEIN COMPONENT"/>
    <property type="match status" value="1"/>
</dbReference>
<evidence type="ECO:0000256" key="3">
    <source>
        <dbReference type="ARBA" id="ARBA00022722"/>
    </source>
</evidence>
<dbReference type="PROSITE" id="PS00648">
    <property type="entry name" value="RIBONUCLEASE_P"/>
    <property type="match status" value="1"/>
</dbReference>
<evidence type="ECO:0000313" key="9">
    <source>
        <dbReference type="EMBL" id="MBG9987221.1"/>
    </source>
</evidence>
<evidence type="ECO:0000256" key="5">
    <source>
        <dbReference type="ARBA" id="ARBA00022801"/>
    </source>
</evidence>
<keyword evidence="6 7" id="KW-0694">RNA-binding</keyword>
<dbReference type="EMBL" id="JACBXQ010000006">
    <property type="protein sequence ID" value="MBG9987221.1"/>
    <property type="molecule type" value="Genomic_DNA"/>
</dbReference>
<comment type="subunit">
    <text evidence="7">Consists of a catalytic RNA component (M1 or rnpB) and a protein subunit.</text>
</comment>
<evidence type="ECO:0000256" key="7">
    <source>
        <dbReference type="HAMAP-Rule" id="MF_00227"/>
    </source>
</evidence>
<dbReference type="NCBIfam" id="TIGR00188">
    <property type="entry name" value="rnpA"/>
    <property type="match status" value="1"/>
</dbReference>
<dbReference type="InterPro" id="IPR020568">
    <property type="entry name" value="Ribosomal_Su5_D2-typ_SF"/>
</dbReference>
<protein>
    <recommendedName>
        <fullName evidence="7 8">Ribonuclease P protein component</fullName>
        <shortName evidence="7">RNase P protein</shortName>
        <shortName evidence="7">RNaseP protein</shortName>
        <ecNumber evidence="7 8">3.1.26.5</ecNumber>
    </recommendedName>
    <alternativeName>
        <fullName evidence="7">Protein C5</fullName>
    </alternativeName>
</protein>
<reference evidence="9 10" key="1">
    <citation type="submission" date="2020-07" db="EMBL/GenBank/DDBJ databases">
        <title>Facklamia lactis sp. nov., isolated from raw milk.</title>
        <authorList>
            <person name="Doll E.V."/>
            <person name="Huptas C."/>
            <person name="Staib L."/>
            <person name="Wenning M."/>
            <person name="Scherer S."/>
        </authorList>
    </citation>
    <scope>NUCLEOTIDE SEQUENCE [LARGE SCALE GENOMIC DNA]</scope>
    <source>
        <strain evidence="9 10">DSM 111018</strain>
    </source>
</reference>
<comment type="function">
    <text evidence="1 7">RNaseP catalyzes the removal of the 5'-leader sequence from pre-tRNA to produce the mature 5'-terminus. It can also cleave other RNA substrates such as 4.5S RNA. The protein component plays an auxiliary but essential role in vivo by binding to the 5'-leader sequence and broadening the substrate specificity of the ribozyme.</text>
</comment>
<evidence type="ECO:0000256" key="1">
    <source>
        <dbReference type="ARBA" id="ARBA00002663"/>
    </source>
</evidence>
<sequence length="115" mass="13525">MKKEYRVKKEAEFQRVFHQGNSVANRQLILYVYSKPGQDHFRVGLSVGKKLGNAVHRNQVKRYLRQALHELENNIRSDIDFLLIARKDINDKSFEEVKKSMIHVMKLAGIINFIE</sequence>
<comment type="catalytic activity">
    <reaction evidence="7">
        <text>Endonucleolytic cleavage of RNA, removing 5'-extranucleotides from tRNA precursor.</text>
        <dbReference type="EC" id="3.1.26.5"/>
    </reaction>
</comment>
<dbReference type="HAMAP" id="MF_00227">
    <property type="entry name" value="RNase_P"/>
    <property type="match status" value="1"/>
</dbReference>
<keyword evidence="2 7" id="KW-0819">tRNA processing</keyword>
<keyword evidence="10" id="KW-1185">Reference proteome</keyword>
<name>A0ABS0LST4_9LACT</name>
<organism evidence="9 10">
    <name type="scientific">Facklamia lactis</name>
    <dbReference type="NCBI Taxonomy" id="2749967"/>
    <lineage>
        <taxon>Bacteria</taxon>
        <taxon>Bacillati</taxon>
        <taxon>Bacillota</taxon>
        <taxon>Bacilli</taxon>
        <taxon>Lactobacillales</taxon>
        <taxon>Aerococcaceae</taxon>
        <taxon>Facklamia</taxon>
    </lineage>
</organism>
<evidence type="ECO:0000256" key="8">
    <source>
        <dbReference type="NCBIfam" id="TIGR00188"/>
    </source>
</evidence>
<gene>
    <name evidence="7 9" type="primary">rnpA</name>
    <name evidence="9" type="ORF">HZY91_10125</name>
</gene>
<dbReference type="InterPro" id="IPR000100">
    <property type="entry name" value="RNase_P"/>
</dbReference>
<keyword evidence="5 7" id="KW-0378">Hydrolase</keyword>
<accession>A0ABS0LST4</accession>
<dbReference type="InterPro" id="IPR020539">
    <property type="entry name" value="RNase_P_CS"/>
</dbReference>
<evidence type="ECO:0000256" key="6">
    <source>
        <dbReference type="ARBA" id="ARBA00022884"/>
    </source>
</evidence>
<evidence type="ECO:0000313" key="10">
    <source>
        <dbReference type="Proteomes" id="UP000721415"/>
    </source>
</evidence>
<dbReference type="InterPro" id="IPR014721">
    <property type="entry name" value="Ribsml_uS5_D2-typ_fold_subgr"/>
</dbReference>
<dbReference type="RefSeq" id="WP_197116130.1">
    <property type="nucleotide sequence ID" value="NZ_JACBXQ010000006.1"/>
</dbReference>
<dbReference type="SUPFAM" id="SSF54211">
    <property type="entry name" value="Ribosomal protein S5 domain 2-like"/>
    <property type="match status" value="1"/>
</dbReference>